<evidence type="ECO:0000313" key="3">
    <source>
        <dbReference type="Proteomes" id="UP000241808"/>
    </source>
</evidence>
<dbReference type="Proteomes" id="UP000241808">
    <property type="component" value="Unassembled WGS sequence"/>
</dbReference>
<evidence type="ECO:0000256" key="1">
    <source>
        <dbReference type="SAM" id="SignalP"/>
    </source>
</evidence>
<feature type="signal peptide" evidence="1">
    <location>
        <begin position="1"/>
        <end position="20"/>
    </location>
</feature>
<keyword evidence="1" id="KW-0732">Signal</keyword>
<dbReference type="AlphaFoldDB" id="A0A2T4Z1G7"/>
<reference evidence="2 3" key="1">
    <citation type="submission" date="2018-04" db="EMBL/GenBank/DDBJ databases">
        <title>Genomic Encyclopedia of Archaeal and Bacterial Type Strains, Phase II (KMG-II): from individual species to whole genera.</title>
        <authorList>
            <person name="Goeker M."/>
        </authorList>
    </citation>
    <scope>NUCLEOTIDE SEQUENCE [LARGE SCALE GENOMIC DNA]</scope>
    <source>
        <strain evidence="2 3">DSM 25521</strain>
    </source>
</reference>
<accession>A0A2T4Z1G7</accession>
<dbReference type="PROSITE" id="PS51257">
    <property type="entry name" value="PROKAR_LIPOPROTEIN"/>
    <property type="match status" value="1"/>
</dbReference>
<dbReference type="EMBL" id="PZZL01000006">
    <property type="protein sequence ID" value="PTM53586.1"/>
    <property type="molecule type" value="Genomic_DNA"/>
</dbReference>
<keyword evidence="3" id="KW-1185">Reference proteome</keyword>
<proteinExistence type="predicted"/>
<dbReference type="RefSeq" id="WP_108178352.1">
    <property type="nucleotide sequence ID" value="NZ_PZZL01000006.1"/>
</dbReference>
<evidence type="ECO:0000313" key="2">
    <source>
        <dbReference type="EMBL" id="PTM53586.1"/>
    </source>
</evidence>
<comment type="caution">
    <text evidence="2">The sequence shown here is derived from an EMBL/GenBank/DDBJ whole genome shotgun (WGS) entry which is preliminary data.</text>
</comment>
<organism evidence="2 3">
    <name type="scientific">Phreatobacter oligotrophus</name>
    <dbReference type="NCBI Taxonomy" id="1122261"/>
    <lineage>
        <taxon>Bacteria</taxon>
        <taxon>Pseudomonadati</taxon>
        <taxon>Pseudomonadota</taxon>
        <taxon>Alphaproteobacteria</taxon>
        <taxon>Hyphomicrobiales</taxon>
        <taxon>Phreatobacteraceae</taxon>
        <taxon>Phreatobacter</taxon>
    </lineage>
</organism>
<dbReference type="InterPro" id="IPR029058">
    <property type="entry name" value="AB_hydrolase_fold"/>
</dbReference>
<gene>
    <name evidence="2" type="ORF">C8P69_106240</name>
</gene>
<dbReference type="Gene3D" id="3.40.50.1820">
    <property type="entry name" value="alpha/beta hydrolase"/>
    <property type="match status" value="1"/>
</dbReference>
<dbReference type="SUPFAM" id="SSF53474">
    <property type="entry name" value="alpha/beta-Hydrolases"/>
    <property type="match status" value="1"/>
</dbReference>
<sequence length="238" mass="24864">MAVSLRVRVLGVVFSGLVLAGCQTTAETSGEGGGAVQMARDAMARGDVYSTASARRTTAIPPRIYLIRGLANVFSQGMDDLGAKLRARGYNATVHEHGAWSTIAAEIVANQRATGGRHQAVVIGHSLGANAVTDIANAVAQQGGTLALAVAFDPTVRQPLAGGAKRYINLFQSNNGWGTSVAAVPGYRGRLENIDLRQEANLTHFNIDKDAGLHNRVIGWIGQAVGSPRGNGRQAAAR</sequence>
<evidence type="ECO:0008006" key="4">
    <source>
        <dbReference type="Google" id="ProtNLM"/>
    </source>
</evidence>
<feature type="chain" id="PRO_5015654205" description="Alpha/beta hydrolase family protein" evidence="1">
    <location>
        <begin position="21"/>
        <end position="238"/>
    </location>
</feature>
<name>A0A2T4Z1G7_9HYPH</name>
<dbReference type="OrthoDB" id="5293296at2"/>
<protein>
    <recommendedName>
        <fullName evidence="4">Alpha/beta hydrolase family protein</fullName>
    </recommendedName>
</protein>